<comment type="similarity">
    <text evidence="2 12">Belongs to the cytochrome P450 family.</text>
</comment>
<dbReference type="OMA" id="RFEPANV"/>
<protein>
    <recommendedName>
        <fullName evidence="16">Cytochrome P450 CYP72A219-like</fullName>
    </recommendedName>
</protein>
<dbReference type="GO" id="GO:0009820">
    <property type="term" value="P:alkaloid metabolic process"/>
    <property type="evidence" value="ECO:0007669"/>
    <property type="project" value="UniProtKB-ARBA"/>
</dbReference>
<evidence type="ECO:0000256" key="2">
    <source>
        <dbReference type="ARBA" id="ARBA00010617"/>
    </source>
</evidence>
<dbReference type="InterPro" id="IPR036396">
    <property type="entry name" value="Cyt_P450_sf"/>
</dbReference>
<dbReference type="InterPro" id="IPR001128">
    <property type="entry name" value="Cyt_P450"/>
</dbReference>
<dbReference type="GO" id="GO:0016020">
    <property type="term" value="C:membrane"/>
    <property type="evidence" value="ECO:0007669"/>
    <property type="project" value="UniProtKB-SubCell"/>
</dbReference>
<dbReference type="PhylomeDB" id="A0A068V5B7"/>
<dbReference type="STRING" id="49390.A0A068V5B7"/>
<dbReference type="Gramene" id="CDP15985">
    <property type="protein sequence ID" value="CDP15985"/>
    <property type="gene ID" value="GSCOC_T00016921001"/>
</dbReference>
<evidence type="ECO:0000256" key="6">
    <source>
        <dbReference type="ARBA" id="ARBA00022989"/>
    </source>
</evidence>
<dbReference type="EMBL" id="HG739196">
    <property type="protein sequence ID" value="CDP15985.1"/>
    <property type="molecule type" value="Genomic_DNA"/>
</dbReference>
<sequence>MEEAHSFMIALVSSCCVVLSVLAWRVLNWAWFQPKKLQKHLKQQGFKGNPYKLIYGDLKQISSLFQEANSKPISLSDGIVPRIAPHFLEAVNKYGKNTYLWSGPRPMMLIMDPELIRKVTQKMDIFQKVKFHPQASLLVAGILGYEGEKWVKQRKLLNQAFHMEKLKLMVPAFYKSACEMLSKWEEMISVKGSFEVDVWPTIQTMTSDAISRTAFGSRYEEGRKIFELQREQAGHLVLATRSIYIPGSRFLPTKRNRRMKQIAKEVEGSIREIINARLKALRAGEAIDTDMLGLLLATSQETGGESGMTTGEIIQECKLFYVAGQETTAVLLVWTMILLSMHPDWQERAREEVLQHFGTNMPNFDGLNQLKIVTMILHEVLRLYPPISNIGRTVAEETKIGNLTIPAGQRLALPVILLHHDPEIWGEDVKEFKPERFADGVSSATKGQIVYFPFGWGPRICIGANFALLEAKLALAMILQRFSFELSPSYSHAPHQGIALQPQFGAPLVLHKL</sequence>
<keyword evidence="9 12" id="KW-0503">Monooxygenase</keyword>
<dbReference type="InParanoid" id="A0A068V5B7"/>
<evidence type="ECO:0000256" key="8">
    <source>
        <dbReference type="ARBA" id="ARBA00023004"/>
    </source>
</evidence>
<dbReference type="Gene3D" id="1.10.630.10">
    <property type="entry name" value="Cytochrome P450"/>
    <property type="match status" value="1"/>
</dbReference>
<dbReference type="InterPro" id="IPR002401">
    <property type="entry name" value="Cyt_P450_E_grp-I"/>
</dbReference>
<evidence type="ECO:0000256" key="11">
    <source>
        <dbReference type="PIRSR" id="PIRSR602401-1"/>
    </source>
</evidence>
<keyword evidence="8 11" id="KW-0408">Iron</keyword>
<keyword evidence="10 13" id="KW-0472">Membrane</keyword>
<proteinExistence type="inferred from homology"/>
<organism evidence="14 15">
    <name type="scientific">Coffea canephora</name>
    <name type="common">Robusta coffee</name>
    <dbReference type="NCBI Taxonomy" id="49390"/>
    <lineage>
        <taxon>Eukaryota</taxon>
        <taxon>Viridiplantae</taxon>
        <taxon>Streptophyta</taxon>
        <taxon>Embryophyta</taxon>
        <taxon>Tracheophyta</taxon>
        <taxon>Spermatophyta</taxon>
        <taxon>Magnoliopsida</taxon>
        <taxon>eudicotyledons</taxon>
        <taxon>Gunneridae</taxon>
        <taxon>Pentapetalae</taxon>
        <taxon>asterids</taxon>
        <taxon>lamiids</taxon>
        <taxon>Gentianales</taxon>
        <taxon>Rubiaceae</taxon>
        <taxon>Ixoroideae</taxon>
        <taxon>Gardenieae complex</taxon>
        <taxon>Bertiereae - Coffeeae clade</taxon>
        <taxon>Coffeeae</taxon>
        <taxon>Coffea</taxon>
    </lineage>
</organism>
<dbReference type="SUPFAM" id="SSF48264">
    <property type="entry name" value="Cytochrome P450"/>
    <property type="match status" value="1"/>
</dbReference>
<evidence type="ECO:0000256" key="4">
    <source>
        <dbReference type="ARBA" id="ARBA00022692"/>
    </source>
</evidence>
<reference evidence="15" key="1">
    <citation type="journal article" date="2014" name="Science">
        <title>The coffee genome provides insight into the convergent evolution of caffeine biosynthesis.</title>
        <authorList>
            <person name="Denoeud F."/>
            <person name="Carretero-Paulet L."/>
            <person name="Dereeper A."/>
            <person name="Droc G."/>
            <person name="Guyot R."/>
            <person name="Pietrella M."/>
            <person name="Zheng C."/>
            <person name="Alberti A."/>
            <person name="Anthony F."/>
            <person name="Aprea G."/>
            <person name="Aury J.M."/>
            <person name="Bento P."/>
            <person name="Bernard M."/>
            <person name="Bocs S."/>
            <person name="Campa C."/>
            <person name="Cenci A."/>
            <person name="Combes M.C."/>
            <person name="Crouzillat D."/>
            <person name="Da Silva C."/>
            <person name="Daddiego L."/>
            <person name="De Bellis F."/>
            <person name="Dussert S."/>
            <person name="Garsmeur O."/>
            <person name="Gayraud T."/>
            <person name="Guignon V."/>
            <person name="Jahn K."/>
            <person name="Jamilloux V."/>
            <person name="Joet T."/>
            <person name="Labadie K."/>
            <person name="Lan T."/>
            <person name="Leclercq J."/>
            <person name="Lepelley M."/>
            <person name="Leroy T."/>
            <person name="Li L.T."/>
            <person name="Librado P."/>
            <person name="Lopez L."/>
            <person name="Munoz A."/>
            <person name="Noel B."/>
            <person name="Pallavicini A."/>
            <person name="Perrotta G."/>
            <person name="Poncet V."/>
            <person name="Pot D."/>
            <person name="Priyono X."/>
            <person name="Rigoreau M."/>
            <person name="Rouard M."/>
            <person name="Rozas J."/>
            <person name="Tranchant-Dubreuil C."/>
            <person name="VanBuren R."/>
            <person name="Zhang Q."/>
            <person name="Andrade A.C."/>
            <person name="Argout X."/>
            <person name="Bertrand B."/>
            <person name="de Kochko A."/>
            <person name="Graziosi G."/>
            <person name="Henry R.J."/>
            <person name="Jayarama X."/>
            <person name="Ming R."/>
            <person name="Nagai C."/>
            <person name="Rounsley S."/>
            <person name="Sankoff D."/>
            <person name="Giuliano G."/>
            <person name="Albert V.A."/>
            <person name="Wincker P."/>
            <person name="Lashermes P."/>
        </authorList>
    </citation>
    <scope>NUCLEOTIDE SEQUENCE [LARGE SCALE GENOMIC DNA]</scope>
    <source>
        <strain evidence="15">cv. DH200-94</strain>
    </source>
</reference>
<keyword evidence="7 12" id="KW-0560">Oxidoreductase</keyword>
<evidence type="ECO:0000313" key="15">
    <source>
        <dbReference type="Proteomes" id="UP000295252"/>
    </source>
</evidence>
<evidence type="ECO:0000256" key="5">
    <source>
        <dbReference type="ARBA" id="ARBA00022723"/>
    </source>
</evidence>
<keyword evidence="3 11" id="KW-0349">Heme</keyword>
<gene>
    <name evidence="14" type="ORF">GSCOC_T00016921001</name>
</gene>
<dbReference type="PRINTS" id="PR00463">
    <property type="entry name" value="EP450I"/>
</dbReference>
<dbReference type="PANTHER" id="PTHR24282:SF273">
    <property type="entry name" value="CYTOCHROME P450 CYP72A219-LIKE"/>
    <property type="match status" value="1"/>
</dbReference>
<evidence type="ECO:0000256" key="3">
    <source>
        <dbReference type="ARBA" id="ARBA00022617"/>
    </source>
</evidence>
<evidence type="ECO:0000256" key="10">
    <source>
        <dbReference type="ARBA" id="ARBA00023136"/>
    </source>
</evidence>
<keyword evidence="4 13" id="KW-0812">Transmembrane</keyword>
<comment type="subcellular location">
    <subcellularLocation>
        <location evidence="1">Membrane</location>
    </subcellularLocation>
</comment>
<dbReference type="AlphaFoldDB" id="A0A068V5B7"/>
<keyword evidence="5 11" id="KW-0479">Metal-binding</keyword>
<dbReference type="Proteomes" id="UP000295252">
    <property type="component" value="Chromosome VII"/>
</dbReference>
<dbReference type="GO" id="GO:0004497">
    <property type="term" value="F:monooxygenase activity"/>
    <property type="evidence" value="ECO:0007669"/>
    <property type="project" value="UniProtKB-KW"/>
</dbReference>
<evidence type="ECO:0008006" key="16">
    <source>
        <dbReference type="Google" id="ProtNLM"/>
    </source>
</evidence>
<dbReference type="GO" id="GO:0009753">
    <property type="term" value="P:response to jasmonic acid"/>
    <property type="evidence" value="ECO:0007669"/>
    <property type="project" value="UniProtKB-ARBA"/>
</dbReference>
<dbReference type="GO" id="GO:0005506">
    <property type="term" value="F:iron ion binding"/>
    <property type="evidence" value="ECO:0007669"/>
    <property type="project" value="InterPro"/>
</dbReference>
<name>A0A068V5B7_COFCA</name>
<dbReference type="GO" id="GO:0016705">
    <property type="term" value="F:oxidoreductase activity, acting on paired donors, with incorporation or reduction of molecular oxygen"/>
    <property type="evidence" value="ECO:0007669"/>
    <property type="project" value="InterPro"/>
</dbReference>
<evidence type="ECO:0000256" key="13">
    <source>
        <dbReference type="SAM" id="Phobius"/>
    </source>
</evidence>
<evidence type="ECO:0000256" key="9">
    <source>
        <dbReference type="ARBA" id="ARBA00023033"/>
    </source>
</evidence>
<evidence type="ECO:0000313" key="14">
    <source>
        <dbReference type="EMBL" id="CDP15985.1"/>
    </source>
</evidence>
<dbReference type="PRINTS" id="PR00385">
    <property type="entry name" value="P450"/>
</dbReference>
<dbReference type="GO" id="GO:0020037">
    <property type="term" value="F:heme binding"/>
    <property type="evidence" value="ECO:0007669"/>
    <property type="project" value="InterPro"/>
</dbReference>
<dbReference type="PANTHER" id="PTHR24282">
    <property type="entry name" value="CYTOCHROME P450 FAMILY MEMBER"/>
    <property type="match status" value="1"/>
</dbReference>
<dbReference type="FunCoup" id="A0A068V5B7">
    <property type="interactions" value="728"/>
</dbReference>
<dbReference type="Pfam" id="PF00067">
    <property type="entry name" value="p450"/>
    <property type="match status" value="1"/>
</dbReference>
<accession>A0A068V5B7</accession>
<dbReference type="InterPro" id="IPR017972">
    <property type="entry name" value="Cyt_P450_CS"/>
</dbReference>
<feature type="transmembrane region" description="Helical" evidence="13">
    <location>
        <begin position="6"/>
        <end position="27"/>
    </location>
</feature>
<dbReference type="InterPro" id="IPR050665">
    <property type="entry name" value="Cytochrome_P450_Monooxygen"/>
</dbReference>
<evidence type="ECO:0000256" key="1">
    <source>
        <dbReference type="ARBA" id="ARBA00004370"/>
    </source>
</evidence>
<dbReference type="FunFam" id="1.10.630.10:FF:000029">
    <property type="entry name" value="Cytochrome P450 734A1"/>
    <property type="match status" value="1"/>
</dbReference>
<keyword evidence="6 13" id="KW-1133">Transmembrane helix</keyword>
<feature type="binding site" description="axial binding residue" evidence="11">
    <location>
        <position position="461"/>
    </location>
    <ligand>
        <name>heme</name>
        <dbReference type="ChEBI" id="CHEBI:30413"/>
    </ligand>
    <ligandPart>
        <name>Fe</name>
        <dbReference type="ChEBI" id="CHEBI:18248"/>
    </ligandPart>
</feature>
<keyword evidence="15" id="KW-1185">Reference proteome</keyword>
<evidence type="ECO:0000256" key="12">
    <source>
        <dbReference type="RuleBase" id="RU000461"/>
    </source>
</evidence>
<evidence type="ECO:0000256" key="7">
    <source>
        <dbReference type="ARBA" id="ARBA00023002"/>
    </source>
</evidence>
<comment type="cofactor">
    <cofactor evidence="11">
        <name>heme</name>
        <dbReference type="ChEBI" id="CHEBI:30413"/>
    </cofactor>
</comment>
<dbReference type="PROSITE" id="PS00086">
    <property type="entry name" value="CYTOCHROME_P450"/>
    <property type="match status" value="1"/>
</dbReference>